<proteinExistence type="inferred from homology"/>
<dbReference type="PROSITE" id="PS00910">
    <property type="entry name" value="UPF0029"/>
    <property type="match status" value="1"/>
</dbReference>
<evidence type="ECO:0000256" key="1">
    <source>
        <dbReference type="ARBA" id="ARBA00007665"/>
    </source>
</evidence>
<feature type="domain" description="Impact N-terminal" evidence="2">
    <location>
        <begin position="50"/>
        <end position="164"/>
    </location>
</feature>
<dbReference type="InterPro" id="IPR020569">
    <property type="entry name" value="UPF0029_Impact_CS"/>
</dbReference>
<dbReference type="PANTHER" id="PTHR16301">
    <property type="entry name" value="IMPACT-RELATED"/>
    <property type="match status" value="1"/>
</dbReference>
<protein>
    <submittedName>
        <fullName evidence="3">Protein IMPACT</fullName>
    </submittedName>
</protein>
<dbReference type="InterPro" id="IPR001498">
    <property type="entry name" value="Impact_N"/>
</dbReference>
<dbReference type="GO" id="GO:0005737">
    <property type="term" value="C:cytoplasm"/>
    <property type="evidence" value="ECO:0007669"/>
    <property type="project" value="TreeGrafter"/>
</dbReference>
<dbReference type="Pfam" id="PF01205">
    <property type="entry name" value="Impact_N"/>
    <property type="match status" value="1"/>
</dbReference>
<name>A0A1C7LYV1_GRIFR</name>
<dbReference type="InterPro" id="IPR023582">
    <property type="entry name" value="Impact"/>
</dbReference>
<keyword evidence="4" id="KW-1185">Reference proteome</keyword>
<dbReference type="OrthoDB" id="69641at2759"/>
<evidence type="ECO:0000313" key="4">
    <source>
        <dbReference type="Proteomes" id="UP000092993"/>
    </source>
</evidence>
<dbReference type="Gene3D" id="3.30.230.30">
    <property type="entry name" value="Impact, N-terminal domain"/>
    <property type="match status" value="1"/>
</dbReference>
<dbReference type="InterPro" id="IPR036956">
    <property type="entry name" value="Impact_N_sf"/>
</dbReference>
<dbReference type="InterPro" id="IPR020568">
    <property type="entry name" value="Ribosomal_Su5_D2-typ_SF"/>
</dbReference>
<dbReference type="GO" id="GO:0140469">
    <property type="term" value="P:GCN2-mediated signaling"/>
    <property type="evidence" value="ECO:0007669"/>
    <property type="project" value="TreeGrafter"/>
</dbReference>
<evidence type="ECO:0000259" key="2">
    <source>
        <dbReference type="Pfam" id="PF01205"/>
    </source>
</evidence>
<dbReference type="AlphaFoldDB" id="A0A1C7LYV1"/>
<reference evidence="3 4" key="1">
    <citation type="submission" date="2016-03" db="EMBL/GenBank/DDBJ databases">
        <title>Whole genome sequencing of Grifola frondosa 9006-11.</title>
        <authorList>
            <person name="Min B."/>
            <person name="Park H."/>
            <person name="Kim J.-G."/>
            <person name="Cho H."/>
            <person name="Oh Y.-L."/>
            <person name="Kong W.-S."/>
            <person name="Choi I.-G."/>
        </authorList>
    </citation>
    <scope>NUCLEOTIDE SEQUENCE [LARGE SCALE GENOMIC DNA]</scope>
    <source>
        <strain evidence="3 4">9006-11</strain>
    </source>
</reference>
<comment type="similarity">
    <text evidence="1">Belongs to the IMPACT family.</text>
</comment>
<dbReference type="EMBL" id="LUGG01000015">
    <property type="protein sequence ID" value="OBZ69871.1"/>
    <property type="molecule type" value="Genomic_DNA"/>
</dbReference>
<accession>A0A1C7LYV1</accession>
<comment type="caution">
    <text evidence="3">The sequence shown here is derived from an EMBL/GenBank/DDBJ whole genome shotgun (WGS) entry which is preliminary data.</text>
</comment>
<dbReference type="Proteomes" id="UP000092993">
    <property type="component" value="Unassembled WGS sequence"/>
</dbReference>
<dbReference type="STRING" id="5627.A0A1C7LYV1"/>
<dbReference type="SUPFAM" id="SSF54211">
    <property type="entry name" value="Ribosomal protein S5 domain 2-like"/>
    <property type="match status" value="1"/>
</dbReference>
<sequence length="172" mass="18612">MAAALYSDYTSLTKLLCYRYATDMSNLDSFVKSSRPAPNALAISQEIRDRGSLFVANVYPATTLEEARRAINHLKHVLHGSRRASHEIAAWRCMVLKTGKTGLGGTDDFELVSGSDDDGEKYAGGRVLKVMQEEGVIDAVVIISRWFGGELLGPPASNISNSARATCAILFG</sequence>
<dbReference type="PANTHER" id="PTHR16301:SF25">
    <property type="entry name" value="PROTEIN IMPACT"/>
    <property type="match status" value="1"/>
</dbReference>
<dbReference type="GO" id="GO:0006446">
    <property type="term" value="P:regulation of translational initiation"/>
    <property type="evidence" value="ECO:0007669"/>
    <property type="project" value="TreeGrafter"/>
</dbReference>
<gene>
    <name evidence="3" type="primary">YIH1_1</name>
    <name evidence="3" type="ORF">A0H81_10259</name>
</gene>
<evidence type="ECO:0000313" key="3">
    <source>
        <dbReference type="EMBL" id="OBZ69871.1"/>
    </source>
</evidence>
<organism evidence="3 4">
    <name type="scientific">Grifola frondosa</name>
    <name type="common">Maitake</name>
    <name type="synonym">Polyporus frondosus</name>
    <dbReference type="NCBI Taxonomy" id="5627"/>
    <lineage>
        <taxon>Eukaryota</taxon>
        <taxon>Fungi</taxon>
        <taxon>Dikarya</taxon>
        <taxon>Basidiomycota</taxon>
        <taxon>Agaricomycotina</taxon>
        <taxon>Agaricomycetes</taxon>
        <taxon>Polyporales</taxon>
        <taxon>Grifolaceae</taxon>
        <taxon>Grifola</taxon>
    </lineage>
</organism>